<feature type="region of interest" description="Disordered" evidence="1">
    <location>
        <begin position="263"/>
        <end position="310"/>
    </location>
</feature>
<dbReference type="OrthoDB" id="687865at2759"/>
<evidence type="ECO:0000256" key="1">
    <source>
        <dbReference type="SAM" id="MobiDB-lite"/>
    </source>
</evidence>
<protein>
    <submittedName>
        <fullName evidence="2">Uncharacterized protein</fullName>
    </submittedName>
</protein>
<evidence type="ECO:0000313" key="2">
    <source>
        <dbReference type="EMBL" id="KAF0913954.1"/>
    </source>
</evidence>
<feature type="compositionally biased region" description="Low complexity" evidence="1">
    <location>
        <begin position="157"/>
        <end position="169"/>
    </location>
</feature>
<dbReference type="Proteomes" id="UP000479710">
    <property type="component" value="Unassembled WGS sequence"/>
</dbReference>
<feature type="region of interest" description="Disordered" evidence="1">
    <location>
        <begin position="322"/>
        <end position="362"/>
    </location>
</feature>
<organism evidence="2 3">
    <name type="scientific">Oryza meyeriana var. granulata</name>
    <dbReference type="NCBI Taxonomy" id="110450"/>
    <lineage>
        <taxon>Eukaryota</taxon>
        <taxon>Viridiplantae</taxon>
        <taxon>Streptophyta</taxon>
        <taxon>Embryophyta</taxon>
        <taxon>Tracheophyta</taxon>
        <taxon>Spermatophyta</taxon>
        <taxon>Magnoliopsida</taxon>
        <taxon>Liliopsida</taxon>
        <taxon>Poales</taxon>
        <taxon>Poaceae</taxon>
        <taxon>BOP clade</taxon>
        <taxon>Oryzoideae</taxon>
        <taxon>Oryzeae</taxon>
        <taxon>Oryzinae</taxon>
        <taxon>Oryza</taxon>
        <taxon>Oryza meyeriana</taxon>
    </lineage>
</organism>
<dbReference type="AlphaFoldDB" id="A0A6G1DPE0"/>
<evidence type="ECO:0000313" key="3">
    <source>
        <dbReference type="Proteomes" id="UP000479710"/>
    </source>
</evidence>
<feature type="region of interest" description="Disordered" evidence="1">
    <location>
        <begin position="90"/>
        <end position="248"/>
    </location>
</feature>
<comment type="caution">
    <text evidence="2">The sequence shown here is derived from an EMBL/GenBank/DDBJ whole genome shotgun (WGS) entry which is preliminary data.</text>
</comment>
<reference evidence="2 3" key="1">
    <citation type="submission" date="2019-11" db="EMBL/GenBank/DDBJ databases">
        <title>Whole genome sequence of Oryza granulata.</title>
        <authorList>
            <person name="Li W."/>
        </authorList>
    </citation>
    <scope>NUCLEOTIDE SEQUENCE [LARGE SCALE GENOMIC DNA]</scope>
    <source>
        <strain evidence="3">cv. Menghai</strain>
        <tissue evidence="2">Leaf</tissue>
    </source>
</reference>
<dbReference type="EMBL" id="SPHZ02000006">
    <property type="protein sequence ID" value="KAF0913954.1"/>
    <property type="molecule type" value="Genomic_DNA"/>
</dbReference>
<feature type="compositionally biased region" description="Low complexity" evidence="1">
    <location>
        <begin position="353"/>
        <end position="362"/>
    </location>
</feature>
<proteinExistence type="predicted"/>
<gene>
    <name evidence="2" type="ORF">E2562_025368</name>
</gene>
<sequence length="362" mass="38355">MAGRGHGALWVKLYELELQLRLMRAARGEEVVVVEEEEEEGNDDDVVPVSRAGGEWWWSVAAEGTCRGRQYDAYMRRRDARRHTMGVGGVAAAATERREEEGQTTRQRGGARAAAAAGRPSPLALNCGDVKRSPGVSVPTTPRKESGALPRARTVNTGAAATSGGTARSSHQRRSSLGAVPSDFGDSVTPRPFLKRGSGTGGATTTPRLHAPPTARVHDFPPSDVAMASPRRPPPQRDQLAQVAARRRHSCFGSELPLHHHTAAAVLDSPRSTVELPSPQPLRARKKWGSPETPRAILSSSGTGDSHKDFAKGLKKLLSFVRKSSSSSKSGGDQQHSPARPAAGKPVISTGWPAAAAAPVTA</sequence>
<feature type="compositionally biased region" description="Low complexity" evidence="1">
    <location>
        <begin position="104"/>
        <end position="119"/>
    </location>
</feature>
<keyword evidence="3" id="KW-1185">Reference proteome</keyword>
<name>A0A6G1DPE0_9ORYZ</name>
<accession>A0A6G1DPE0</accession>